<keyword evidence="1" id="KW-0472">Membrane</keyword>
<evidence type="ECO:0000313" key="3">
    <source>
        <dbReference type="Proteomes" id="UP000318138"/>
    </source>
</evidence>
<feature type="transmembrane region" description="Helical" evidence="1">
    <location>
        <begin position="33"/>
        <end position="55"/>
    </location>
</feature>
<sequence>MPIVFGYIIAMLGGVIAFFLSRDKPKKTKYKIWGVALMIPISPALAFAIGITYAVAVGDGFVAFLMVYLFPILFVSGLVLLLVGIFKKEHEEIENS</sequence>
<feature type="transmembrane region" description="Helical" evidence="1">
    <location>
        <begin position="61"/>
        <end position="86"/>
    </location>
</feature>
<evidence type="ECO:0008006" key="4">
    <source>
        <dbReference type="Google" id="ProtNLM"/>
    </source>
</evidence>
<proteinExistence type="predicted"/>
<dbReference type="EMBL" id="CP041372">
    <property type="protein sequence ID" value="QKS72918.1"/>
    <property type="molecule type" value="Genomic_DNA"/>
</dbReference>
<keyword evidence="1" id="KW-1133">Transmembrane helix</keyword>
<evidence type="ECO:0000313" key="2">
    <source>
        <dbReference type="EMBL" id="QKS72918.1"/>
    </source>
</evidence>
<keyword evidence="1" id="KW-0812">Transmembrane</keyword>
<keyword evidence="3" id="KW-1185">Reference proteome</keyword>
<feature type="transmembrane region" description="Helical" evidence="1">
    <location>
        <begin position="6"/>
        <end position="21"/>
    </location>
</feature>
<dbReference type="KEGG" id="psua:FLK61_40680"/>
<organism evidence="2 3">
    <name type="scientific">Paenalkalicoccus suaedae</name>
    <dbReference type="NCBI Taxonomy" id="2592382"/>
    <lineage>
        <taxon>Bacteria</taxon>
        <taxon>Bacillati</taxon>
        <taxon>Bacillota</taxon>
        <taxon>Bacilli</taxon>
        <taxon>Bacillales</taxon>
        <taxon>Bacillaceae</taxon>
        <taxon>Paenalkalicoccus</taxon>
    </lineage>
</organism>
<dbReference type="AlphaFoldDB" id="A0A859FIZ7"/>
<dbReference type="RefSeq" id="WP_176010885.1">
    <property type="nucleotide sequence ID" value="NZ_CP041372.2"/>
</dbReference>
<protein>
    <recommendedName>
        <fullName evidence="4">Major facilitator superfamily (MFS) profile domain-containing protein</fullName>
    </recommendedName>
</protein>
<reference evidence="3" key="1">
    <citation type="submission" date="2019-07" db="EMBL/GenBank/DDBJ databases">
        <title>Bacillus alkalisoli sp. nov. isolated from saline soil.</title>
        <authorList>
            <person name="Sun J.-Q."/>
            <person name="Xu L."/>
        </authorList>
    </citation>
    <scope>NUCLEOTIDE SEQUENCE [LARGE SCALE GENOMIC DNA]</scope>
    <source>
        <strain evidence="3">M4U3P1</strain>
    </source>
</reference>
<accession>A0A859FIZ7</accession>
<gene>
    <name evidence="2" type="ORF">FLK61_40680</name>
</gene>
<name>A0A859FIZ7_9BACI</name>
<evidence type="ECO:0000256" key="1">
    <source>
        <dbReference type="SAM" id="Phobius"/>
    </source>
</evidence>
<dbReference type="Proteomes" id="UP000318138">
    <property type="component" value="Chromosome"/>
</dbReference>